<organism evidence="10 11">
    <name type="scientific">Eiseniibacteriota bacterium</name>
    <dbReference type="NCBI Taxonomy" id="2212470"/>
    <lineage>
        <taxon>Bacteria</taxon>
        <taxon>Candidatus Eiseniibacteriota</taxon>
    </lineage>
</organism>
<evidence type="ECO:0000256" key="1">
    <source>
        <dbReference type="ARBA" id="ARBA00001947"/>
    </source>
</evidence>
<dbReference type="GO" id="GO:0033743">
    <property type="term" value="F:peptide-methionine (R)-S-oxide reductase activity"/>
    <property type="evidence" value="ECO:0007669"/>
    <property type="project" value="UniProtKB-EC"/>
</dbReference>
<feature type="domain" description="MsrB" evidence="9">
    <location>
        <begin position="33"/>
        <end position="147"/>
    </location>
</feature>
<feature type="region of interest" description="Disordered" evidence="8">
    <location>
        <begin position="1"/>
        <end position="29"/>
    </location>
</feature>
<dbReference type="PANTHER" id="PTHR10173">
    <property type="entry name" value="METHIONINE SULFOXIDE REDUCTASE"/>
    <property type="match status" value="1"/>
</dbReference>
<proteinExistence type="inferred from homology"/>
<gene>
    <name evidence="10" type="primary">msrB</name>
    <name evidence="10" type="ORF">E6K72_06860</name>
</gene>
<dbReference type="SUPFAM" id="SSF51316">
    <property type="entry name" value="Mss4-like"/>
    <property type="match status" value="1"/>
</dbReference>
<dbReference type="EMBL" id="VBOS01000231">
    <property type="protein sequence ID" value="TMQ55156.1"/>
    <property type="molecule type" value="Genomic_DNA"/>
</dbReference>
<evidence type="ECO:0000256" key="6">
    <source>
        <dbReference type="ARBA" id="ARBA00023002"/>
    </source>
</evidence>
<comment type="similarity">
    <text evidence="2">Belongs to the MsrB Met sulfoxide reductase family.</text>
</comment>
<dbReference type="GO" id="GO:0030091">
    <property type="term" value="P:protein repair"/>
    <property type="evidence" value="ECO:0007669"/>
    <property type="project" value="InterPro"/>
</dbReference>
<dbReference type="EC" id="1.8.4.12" evidence="3"/>
<evidence type="ECO:0000256" key="7">
    <source>
        <dbReference type="ARBA" id="ARBA00048488"/>
    </source>
</evidence>
<evidence type="ECO:0000256" key="4">
    <source>
        <dbReference type="ARBA" id="ARBA00022723"/>
    </source>
</evidence>
<sequence>MLAAMNPTHDAGAASPEKSGSTPPAIGKVEKTDAEWKKSLTPEQYRILRHKGTEPAFTGTYWNNHAKGVYKCAGCTKFESGTGWPSFWAPIAKTHVKASIDRSLGMVRDEVTCPRCGGHLGHVFDDGPPPTGLRYCMNSAAMTFVPEKSEKK</sequence>
<keyword evidence="5" id="KW-0862">Zinc</keyword>
<reference evidence="10 11" key="1">
    <citation type="journal article" date="2019" name="Nat. Microbiol.">
        <title>Mediterranean grassland soil C-N compound turnover is dependent on rainfall and depth, and is mediated by genomically divergent microorganisms.</title>
        <authorList>
            <person name="Diamond S."/>
            <person name="Andeer P.F."/>
            <person name="Li Z."/>
            <person name="Crits-Christoph A."/>
            <person name="Burstein D."/>
            <person name="Anantharaman K."/>
            <person name="Lane K.R."/>
            <person name="Thomas B.C."/>
            <person name="Pan C."/>
            <person name="Northen T.R."/>
            <person name="Banfield J.F."/>
        </authorList>
    </citation>
    <scope>NUCLEOTIDE SEQUENCE [LARGE SCALE GENOMIC DNA]</scope>
    <source>
        <strain evidence="10">WS_2</strain>
    </source>
</reference>
<dbReference type="AlphaFoldDB" id="A0A538SUV1"/>
<protein>
    <recommendedName>
        <fullName evidence="3">peptide-methionine (R)-S-oxide reductase</fullName>
        <ecNumber evidence="3">1.8.4.12</ecNumber>
    </recommendedName>
</protein>
<evidence type="ECO:0000313" key="10">
    <source>
        <dbReference type="EMBL" id="TMQ55156.1"/>
    </source>
</evidence>
<keyword evidence="6 10" id="KW-0560">Oxidoreductase</keyword>
<comment type="catalytic activity">
    <reaction evidence="7">
        <text>L-methionyl-[protein] + [thioredoxin]-disulfide + H2O = L-methionyl-(R)-S-oxide-[protein] + [thioredoxin]-dithiol</text>
        <dbReference type="Rhea" id="RHEA:24164"/>
        <dbReference type="Rhea" id="RHEA-COMP:10698"/>
        <dbReference type="Rhea" id="RHEA-COMP:10700"/>
        <dbReference type="Rhea" id="RHEA-COMP:12313"/>
        <dbReference type="Rhea" id="RHEA-COMP:12314"/>
        <dbReference type="ChEBI" id="CHEBI:15377"/>
        <dbReference type="ChEBI" id="CHEBI:16044"/>
        <dbReference type="ChEBI" id="CHEBI:29950"/>
        <dbReference type="ChEBI" id="CHEBI:45764"/>
        <dbReference type="ChEBI" id="CHEBI:50058"/>
        <dbReference type="EC" id="1.8.4.12"/>
    </reaction>
</comment>
<name>A0A538SUV1_UNCEI</name>
<dbReference type="InterPro" id="IPR002579">
    <property type="entry name" value="Met_Sox_Rdtase_MsrB_dom"/>
</dbReference>
<dbReference type="InterPro" id="IPR011057">
    <property type="entry name" value="Mss4-like_sf"/>
</dbReference>
<dbReference type="GO" id="GO:0005737">
    <property type="term" value="C:cytoplasm"/>
    <property type="evidence" value="ECO:0007669"/>
    <property type="project" value="TreeGrafter"/>
</dbReference>
<evidence type="ECO:0000259" key="9">
    <source>
        <dbReference type="PROSITE" id="PS51790"/>
    </source>
</evidence>
<dbReference type="InterPro" id="IPR028427">
    <property type="entry name" value="Met_Sox_Rdtase_MsrB"/>
</dbReference>
<evidence type="ECO:0000256" key="5">
    <source>
        <dbReference type="ARBA" id="ARBA00022833"/>
    </source>
</evidence>
<dbReference type="NCBIfam" id="TIGR00357">
    <property type="entry name" value="peptide-methionine (R)-S-oxide reductase MsrB"/>
    <property type="match status" value="1"/>
</dbReference>
<dbReference type="Proteomes" id="UP000317716">
    <property type="component" value="Unassembled WGS sequence"/>
</dbReference>
<dbReference type="Pfam" id="PF01641">
    <property type="entry name" value="SelR"/>
    <property type="match status" value="1"/>
</dbReference>
<evidence type="ECO:0000313" key="11">
    <source>
        <dbReference type="Proteomes" id="UP000317716"/>
    </source>
</evidence>
<dbReference type="GO" id="GO:0046872">
    <property type="term" value="F:metal ion binding"/>
    <property type="evidence" value="ECO:0007669"/>
    <property type="project" value="UniProtKB-KW"/>
</dbReference>
<evidence type="ECO:0000256" key="8">
    <source>
        <dbReference type="SAM" id="MobiDB-lite"/>
    </source>
</evidence>
<dbReference type="PANTHER" id="PTHR10173:SF52">
    <property type="entry name" value="METHIONINE-R-SULFOXIDE REDUCTASE B1"/>
    <property type="match status" value="1"/>
</dbReference>
<accession>A0A538SUV1</accession>
<comment type="caution">
    <text evidence="10">The sequence shown here is derived from an EMBL/GenBank/DDBJ whole genome shotgun (WGS) entry which is preliminary data.</text>
</comment>
<dbReference type="FunFam" id="2.170.150.20:FF:000001">
    <property type="entry name" value="Peptide methionine sulfoxide reductase MsrB"/>
    <property type="match status" value="1"/>
</dbReference>
<comment type="cofactor">
    <cofactor evidence="1">
        <name>Zn(2+)</name>
        <dbReference type="ChEBI" id="CHEBI:29105"/>
    </cofactor>
</comment>
<evidence type="ECO:0000256" key="2">
    <source>
        <dbReference type="ARBA" id="ARBA00007174"/>
    </source>
</evidence>
<evidence type="ECO:0000256" key="3">
    <source>
        <dbReference type="ARBA" id="ARBA00012499"/>
    </source>
</evidence>
<dbReference type="Gene3D" id="2.170.150.20">
    <property type="entry name" value="Peptide methionine sulfoxide reductase"/>
    <property type="match status" value="1"/>
</dbReference>
<dbReference type="PROSITE" id="PS51790">
    <property type="entry name" value="MSRB"/>
    <property type="match status" value="1"/>
</dbReference>
<dbReference type="GO" id="GO:0006979">
    <property type="term" value="P:response to oxidative stress"/>
    <property type="evidence" value="ECO:0007669"/>
    <property type="project" value="InterPro"/>
</dbReference>
<keyword evidence="4" id="KW-0479">Metal-binding</keyword>